<feature type="signal peptide" evidence="1">
    <location>
        <begin position="1"/>
        <end position="23"/>
    </location>
</feature>
<evidence type="ECO:0000256" key="1">
    <source>
        <dbReference type="SAM" id="SignalP"/>
    </source>
</evidence>
<name>A0ABY8ARH7_9GAMM</name>
<evidence type="ECO:0000259" key="2">
    <source>
        <dbReference type="Pfam" id="PF10988"/>
    </source>
</evidence>
<dbReference type="Gene3D" id="2.160.20.120">
    <property type="match status" value="1"/>
</dbReference>
<proteinExistence type="predicted"/>
<protein>
    <submittedName>
        <fullName evidence="3">DUF2807 domain-containing protein</fullName>
    </submittedName>
</protein>
<evidence type="ECO:0000313" key="3">
    <source>
        <dbReference type="EMBL" id="WED43049.1"/>
    </source>
</evidence>
<dbReference type="Proteomes" id="UP001222087">
    <property type="component" value="Chromosome"/>
</dbReference>
<reference evidence="3 4" key="1">
    <citation type="submission" date="2023-02" db="EMBL/GenBank/DDBJ databases">
        <title>Genome Sequence of L. cardiaca H63T.</title>
        <authorList>
            <person name="Lopez A.E."/>
            <person name="Cianciotto N.P."/>
        </authorList>
    </citation>
    <scope>NUCLEOTIDE SEQUENCE [LARGE SCALE GENOMIC DNA]</scope>
    <source>
        <strain evidence="3 4">H63</strain>
    </source>
</reference>
<keyword evidence="4" id="KW-1185">Reference proteome</keyword>
<evidence type="ECO:0000313" key="4">
    <source>
        <dbReference type="Proteomes" id="UP001222087"/>
    </source>
</evidence>
<accession>A0ABY8ARH7</accession>
<dbReference type="PROSITE" id="PS51257">
    <property type="entry name" value="PROKAR_LIPOPROTEIN"/>
    <property type="match status" value="1"/>
</dbReference>
<sequence>MLMRFFSLIFIILLTSSCNKHHAVIVPPVAKKALQQRQLPAFNQVVAEGNINVSLHTGYAHPQLILHGNTLDLMQVQTEVSNNSLLIHVGKGYPRYGAITAEVRGRYLNAFTYRGAGTITGNNLRSSLLDLTIDNPGRTTLGGQIFLRKLAVSGGGYTQISGVYGQYLQLSIEDKSRVQLSGTMNITKLDLDGNAWLAMYWVKSNALIIRAKDNAFIQLAGVVGKLDVELWDSAHFNGRYLRADRAFVKTHNKAIADVAAVKRQHTLATDASDIYFYNIPTMKTDFMAYNGSVLDMRDLNVAFIQEYDRYNK</sequence>
<organism evidence="3 4">
    <name type="scientific">Legionella cardiaca</name>
    <dbReference type="NCBI Taxonomy" id="1071983"/>
    <lineage>
        <taxon>Bacteria</taxon>
        <taxon>Pseudomonadati</taxon>
        <taxon>Pseudomonadota</taxon>
        <taxon>Gammaproteobacteria</taxon>
        <taxon>Legionellales</taxon>
        <taxon>Legionellaceae</taxon>
        <taxon>Legionella</taxon>
    </lineage>
</organism>
<dbReference type="RefSeq" id="WP_275088863.1">
    <property type="nucleotide sequence ID" value="NZ_CP119078.1"/>
</dbReference>
<dbReference type="EMBL" id="CP119078">
    <property type="protein sequence ID" value="WED43049.1"/>
    <property type="molecule type" value="Genomic_DNA"/>
</dbReference>
<keyword evidence="1" id="KW-0732">Signal</keyword>
<dbReference type="InterPro" id="IPR021255">
    <property type="entry name" value="DUF2807"/>
</dbReference>
<feature type="chain" id="PRO_5047313156" evidence="1">
    <location>
        <begin position="24"/>
        <end position="312"/>
    </location>
</feature>
<feature type="domain" description="Putative auto-transporter adhesin head GIN" evidence="2">
    <location>
        <begin position="41"/>
        <end position="199"/>
    </location>
</feature>
<dbReference type="Pfam" id="PF10988">
    <property type="entry name" value="DUF2807"/>
    <property type="match status" value="1"/>
</dbReference>
<gene>
    <name evidence="3" type="ORF">PXX05_14300</name>
</gene>